<evidence type="ECO:0000259" key="1">
    <source>
        <dbReference type="Pfam" id="PF03104"/>
    </source>
</evidence>
<dbReference type="GO" id="GO:0006261">
    <property type="term" value="P:DNA-templated DNA replication"/>
    <property type="evidence" value="ECO:0007669"/>
    <property type="project" value="TreeGrafter"/>
</dbReference>
<dbReference type="PANTHER" id="PTHR10322:SF23">
    <property type="entry name" value="DNA POLYMERASE DELTA CATALYTIC SUBUNIT"/>
    <property type="match status" value="1"/>
</dbReference>
<dbReference type="PANTHER" id="PTHR10322">
    <property type="entry name" value="DNA POLYMERASE CATALYTIC SUBUNIT"/>
    <property type="match status" value="1"/>
</dbReference>
<organism evidence="2">
    <name type="scientific">Pithovirus LCPAC201</name>
    <dbReference type="NCBI Taxonomy" id="2506591"/>
    <lineage>
        <taxon>Viruses</taxon>
        <taxon>Pithoviruses</taxon>
    </lineage>
</organism>
<dbReference type="InterPro" id="IPR006133">
    <property type="entry name" value="DNA-dir_DNA_pol_B_exonuc"/>
</dbReference>
<gene>
    <name evidence="2" type="ORF">LCPAC201_00730</name>
</gene>
<dbReference type="Pfam" id="PF03104">
    <property type="entry name" value="DNA_pol_B_exo1"/>
    <property type="match status" value="1"/>
</dbReference>
<dbReference type="InterPro" id="IPR012337">
    <property type="entry name" value="RNaseH-like_sf"/>
</dbReference>
<dbReference type="GO" id="GO:0003676">
    <property type="term" value="F:nucleic acid binding"/>
    <property type="evidence" value="ECO:0007669"/>
    <property type="project" value="InterPro"/>
</dbReference>
<dbReference type="InterPro" id="IPR050240">
    <property type="entry name" value="DNA_pol_type-B"/>
</dbReference>
<reference evidence="2" key="1">
    <citation type="journal article" date="2019" name="MBio">
        <title>Virus Genomes from Deep Sea Sediments Expand the Ocean Megavirome and Support Independent Origins of Viral Gigantism.</title>
        <authorList>
            <person name="Backstrom D."/>
            <person name="Yutin N."/>
            <person name="Jorgensen S.L."/>
            <person name="Dharamshi J."/>
            <person name="Homa F."/>
            <person name="Zaremba-Niedwiedzka K."/>
            <person name="Spang A."/>
            <person name="Wolf Y.I."/>
            <person name="Koonin E.V."/>
            <person name="Ettema T.J."/>
        </authorList>
    </citation>
    <scope>NUCLEOTIDE SEQUENCE</scope>
</reference>
<feature type="domain" description="DNA-directed DNA polymerase family B exonuclease" evidence="1">
    <location>
        <begin position="156"/>
        <end position="370"/>
    </location>
</feature>
<accession>A0A481Z5T5</accession>
<sequence>MNKPDSPSTSSSSIKTIVFRPISWSCIRGNKNNGQSKPLCGIFGYTQQGDTIYVRVIPPIVYLLEYSREVTDQTLAELSAQLGPDSIRRSKNNPKVAILVNPTIDPKQIEIEAQIGSTGDYSGGLFESTNKSVIATWNKSSINPYGPLSSLFRLLRLLPYGWMKVGKYFLLYRPYTIAKVEIQINYDQLVSVNLNLIISPSRFYWDLEVFSETGEFPISSRMGNVIFMGSGSHRSIDKKDNYLFHLKKLNHISSEKNPQPIVIEMKNEGELIKQMVTIHRTLRIDRSYTYNGYGFDSPYLADRSKMLNQQLPPSGKILFTRTSFVKRPHKGFFRKEFSWGLFLPGIEQLDLLPFFKKFYPGLPNHKLETVGKNLIGVGKTGLTIPELNKYYQDSDPEGLKVGGKYALQDSILLADLQEGLGIDQKIERLANRAGITTEEVLRLNDQEIADRYIYQLDPGLYFKHGQAVESSYLSPAESGLYHPVYVYDYSPLYFRALIESKNSLNLKIAVGLPDAYPSLIYKMFYSKVINRDLIDVLLNQYLMDIHSTGIFALTEYLIFSVTPLTKYNGPLVNRKIYSPKLISKHRSYLAITKSSYITLDGEGNMMRYGSSEICNPPYPLAKDVVDQYLKYFFGIGHFVPIIKIGQNTPLEQLVLTTKIRDMTSYSKPSFRKSLAEQFGGNIATWIVIEWVQTNQGPLILSKYHEKSKPSFIITTGGEIKEVLPMIKLDYVWYSDKLTKILQRISALPRYLSLSSN</sequence>
<name>A0A481Z5T5_9VIRU</name>
<dbReference type="SUPFAM" id="SSF53098">
    <property type="entry name" value="Ribonuclease H-like"/>
    <property type="match status" value="1"/>
</dbReference>
<dbReference type="Gene3D" id="3.30.420.10">
    <property type="entry name" value="Ribonuclease H-like superfamily/Ribonuclease H"/>
    <property type="match status" value="1"/>
</dbReference>
<keyword evidence="2" id="KW-0269">Exonuclease</keyword>
<dbReference type="GO" id="GO:0003887">
    <property type="term" value="F:DNA-directed DNA polymerase activity"/>
    <property type="evidence" value="ECO:0007669"/>
    <property type="project" value="TreeGrafter"/>
</dbReference>
<evidence type="ECO:0000313" key="2">
    <source>
        <dbReference type="EMBL" id="QBK90772.1"/>
    </source>
</evidence>
<dbReference type="EMBL" id="MK500498">
    <property type="protein sequence ID" value="QBK90772.1"/>
    <property type="molecule type" value="Genomic_DNA"/>
</dbReference>
<protein>
    <submittedName>
        <fullName evidence="2">DNA polymerase family B, exonuclease domain</fullName>
    </submittedName>
</protein>
<dbReference type="InterPro" id="IPR036397">
    <property type="entry name" value="RNaseH_sf"/>
</dbReference>
<dbReference type="GO" id="GO:0004527">
    <property type="term" value="F:exonuclease activity"/>
    <property type="evidence" value="ECO:0007669"/>
    <property type="project" value="UniProtKB-KW"/>
</dbReference>
<keyword evidence="2" id="KW-0378">Hydrolase</keyword>
<keyword evidence="2" id="KW-0540">Nuclease</keyword>
<proteinExistence type="predicted"/>